<dbReference type="AlphaFoldDB" id="A0A0V1PPV9"/>
<dbReference type="Proteomes" id="UP000054251">
    <property type="component" value="Unassembled WGS sequence"/>
</dbReference>
<accession>A0A0V1PPV9</accession>
<dbReference type="OrthoDB" id="1939491at2759"/>
<sequence>MPKDLNKKLTRKSRKDITVDVNQVKLEKKFENKEPKQLNENEDIYDNILKEYESELESTEIQDKRKCIMKIQGSIKKLEKLLENSCDVNFVRNSKLGIQREVQSTGAQCNFITPELVEKTKLNTELAPEAVLTTATGEAIKASKKVKLNLEIGTKLVEVQMYDAAFKTTRVQECNS</sequence>
<comment type="caution">
    <text evidence="1">The sequence shown here is derived from an EMBL/GenBank/DDBJ whole genome shotgun (WGS) entry which is preliminary data.</text>
</comment>
<dbReference type="EMBL" id="LMYN01000380">
    <property type="protein sequence ID" value="KRZ98275.1"/>
    <property type="molecule type" value="Genomic_DNA"/>
</dbReference>
<proteinExistence type="predicted"/>
<reference evidence="1 2" key="1">
    <citation type="submission" date="2015-11" db="EMBL/GenBank/DDBJ databases">
        <title>The genome of Debaryomyces fabryi.</title>
        <authorList>
            <person name="Tafer H."/>
            <person name="Lopandic K."/>
        </authorList>
    </citation>
    <scope>NUCLEOTIDE SEQUENCE [LARGE SCALE GENOMIC DNA]</scope>
    <source>
        <strain evidence="1 2">CBS 789</strain>
    </source>
</reference>
<dbReference type="RefSeq" id="XP_015464378.1">
    <property type="nucleotide sequence ID" value="XM_015614793.1"/>
</dbReference>
<evidence type="ECO:0000313" key="2">
    <source>
        <dbReference type="Proteomes" id="UP000054251"/>
    </source>
</evidence>
<name>A0A0V1PPV9_9ASCO</name>
<dbReference type="GeneID" id="26842973"/>
<organism evidence="1 2">
    <name type="scientific">Debaryomyces fabryi</name>
    <dbReference type="NCBI Taxonomy" id="58627"/>
    <lineage>
        <taxon>Eukaryota</taxon>
        <taxon>Fungi</taxon>
        <taxon>Dikarya</taxon>
        <taxon>Ascomycota</taxon>
        <taxon>Saccharomycotina</taxon>
        <taxon>Pichiomycetes</taxon>
        <taxon>Debaryomycetaceae</taxon>
        <taxon>Debaryomyces</taxon>
    </lineage>
</organism>
<gene>
    <name evidence="1" type="ORF">AC631_05964</name>
</gene>
<evidence type="ECO:0000313" key="1">
    <source>
        <dbReference type="EMBL" id="KRZ98275.1"/>
    </source>
</evidence>
<protein>
    <submittedName>
        <fullName evidence="1">Uncharacterized protein</fullName>
    </submittedName>
</protein>
<keyword evidence="2" id="KW-1185">Reference proteome</keyword>